<evidence type="ECO:0000313" key="2">
    <source>
        <dbReference type="Proteomes" id="UP000481153"/>
    </source>
</evidence>
<reference evidence="1 2" key="1">
    <citation type="submission" date="2019-07" db="EMBL/GenBank/DDBJ databases">
        <title>Genomics analysis of Aphanomyces spp. identifies a new class of oomycete effector associated with host adaptation.</title>
        <authorList>
            <person name="Gaulin E."/>
        </authorList>
    </citation>
    <scope>NUCLEOTIDE SEQUENCE [LARGE SCALE GENOMIC DNA]</scope>
    <source>
        <strain evidence="1 2">ATCC 201684</strain>
    </source>
</reference>
<evidence type="ECO:0000313" key="1">
    <source>
        <dbReference type="EMBL" id="KAF0732462.1"/>
    </source>
</evidence>
<dbReference type="InterPro" id="IPR036770">
    <property type="entry name" value="Ankyrin_rpt-contain_sf"/>
</dbReference>
<dbReference type="AlphaFoldDB" id="A0A6G0WY65"/>
<gene>
    <name evidence="1" type="ORF">Ae201684_010452</name>
</gene>
<accession>A0A6G0WY65</accession>
<sequence length="308" mass="34382">MDNAAGNGHLDVVRFLHDHRREGCNEDAMAKAAANGHLDMILFLMDHRLVCIDKAGSALSGAVKNGHVEVVKFFLGLPVKSEPRDWFDYIRESCHEGHVAIVQVLWVYGDAPRSHACLHLETAARRGHLDIVRFFIEQNRVEKVEQGLVAAATNGHLEIVKFLVEHNFIEQVQHAAQEAASNGHLYIVKYLVERGLDIDLEPAFIAAAKNGHLSVVKYCGCQGATKAMYEAAKHSHEHVVRFIMEQNALGSREELMDAARKGHSDCVQYLSDHRPLFHGTPVYAIPTDWLIRPQALCRYLDTLSTPSA</sequence>
<dbReference type="PANTHER" id="PTHR46586">
    <property type="entry name" value="ANKYRIN REPEAT-CONTAINING PROTEIN"/>
    <property type="match status" value="1"/>
</dbReference>
<dbReference type="SUPFAM" id="SSF48403">
    <property type="entry name" value="Ankyrin repeat"/>
    <property type="match status" value="1"/>
</dbReference>
<dbReference type="EMBL" id="VJMJ01000132">
    <property type="protein sequence ID" value="KAF0732462.1"/>
    <property type="molecule type" value="Genomic_DNA"/>
</dbReference>
<name>A0A6G0WY65_9STRA</name>
<comment type="caution">
    <text evidence="1">The sequence shown here is derived from an EMBL/GenBank/DDBJ whole genome shotgun (WGS) entry which is preliminary data.</text>
</comment>
<protein>
    <recommendedName>
        <fullName evidence="3">Ankyrin repeat-containing domain</fullName>
    </recommendedName>
</protein>
<dbReference type="Proteomes" id="UP000481153">
    <property type="component" value="Unassembled WGS sequence"/>
</dbReference>
<dbReference type="VEuPathDB" id="FungiDB:AeMF1_012914"/>
<keyword evidence="2" id="KW-1185">Reference proteome</keyword>
<dbReference type="PANTHER" id="PTHR46586:SF3">
    <property type="entry name" value="ANKYRIN REPEAT-CONTAINING PROTEIN"/>
    <property type="match status" value="1"/>
</dbReference>
<dbReference type="SMART" id="SM00248">
    <property type="entry name" value="ANK"/>
    <property type="match status" value="5"/>
</dbReference>
<dbReference type="Gene3D" id="1.25.40.20">
    <property type="entry name" value="Ankyrin repeat-containing domain"/>
    <property type="match status" value="3"/>
</dbReference>
<dbReference type="Pfam" id="PF12796">
    <property type="entry name" value="Ank_2"/>
    <property type="match status" value="3"/>
</dbReference>
<organism evidence="1 2">
    <name type="scientific">Aphanomyces euteiches</name>
    <dbReference type="NCBI Taxonomy" id="100861"/>
    <lineage>
        <taxon>Eukaryota</taxon>
        <taxon>Sar</taxon>
        <taxon>Stramenopiles</taxon>
        <taxon>Oomycota</taxon>
        <taxon>Saprolegniomycetes</taxon>
        <taxon>Saprolegniales</taxon>
        <taxon>Verrucalvaceae</taxon>
        <taxon>Aphanomyces</taxon>
    </lineage>
</organism>
<dbReference type="InterPro" id="IPR052050">
    <property type="entry name" value="SecEffector_AnkRepeat"/>
</dbReference>
<dbReference type="InterPro" id="IPR002110">
    <property type="entry name" value="Ankyrin_rpt"/>
</dbReference>
<evidence type="ECO:0008006" key="3">
    <source>
        <dbReference type="Google" id="ProtNLM"/>
    </source>
</evidence>
<proteinExistence type="predicted"/>